<reference evidence="2" key="1">
    <citation type="submission" date="2016-11" db="EMBL/GenBank/DDBJ databases">
        <authorList>
            <person name="Varghese N."/>
            <person name="Submissions S."/>
        </authorList>
    </citation>
    <scope>NUCLEOTIDE SEQUENCE [LARGE SCALE GENOMIC DNA]</scope>
    <source>
        <strain evidence="2">CGMCC 1.10835</strain>
    </source>
</reference>
<keyword evidence="2" id="KW-1185">Reference proteome</keyword>
<sequence length="71" mass="8147">MQPQAQPEQAFFRIADACRYLGMGRTKLHNLAETDADFPRKIRISPRCVGWTKGQLDTWLESKRQAVEGVK</sequence>
<dbReference type="RefSeq" id="WP_072799519.1">
    <property type="nucleotide sequence ID" value="NZ_FRAQ01000004.1"/>
</dbReference>
<dbReference type="AlphaFoldDB" id="A0A1M6VPX7"/>
<dbReference type="InterPro" id="IPR010260">
    <property type="entry name" value="AlpA"/>
</dbReference>
<evidence type="ECO:0000313" key="1">
    <source>
        <dbReference type="EMBL" id="SHK83391.1"/>
    </source>
</evidence>
<dbReference type="EMBL" id="FRAQ01000004">
    <property type="protein sequence ID" value="SHK83391.1"/>
    <property type="molecule type" value="Genomic_DNA"/>
</dbReference>
<accession>A0A1M6VPX7</accession>
<dbReference type="OrthoDB" id="8455288at2"/>
<proteinExistence type="predicted"/>
<dbReference type="STRING" id="564117.SAMN05216369_3327"/>
<name>A0A1M6VPX7_9GAMM</name>
<gene>
    <name evidence="1" type="ORF">SAMN05216369_3327</name>
</gene>
<dbReference type="Proteomes" id="UP000184497">
    <property type="component" value="Unassembled WGS sequence"/>
</dbReference>
<protein>
    <submittedName>
        <fullName evidence="1">Transcriptional regulator, AlpA family</fullName>
    </submittedName>
</protein>
<dbReference type="Pfam" id="PF05930">
    <property type="entry name" value="Phage_AlpA"/>
    <property type="match status" value="1"/>
</dbReference>
<organism evidence="1 2">
    <name type="scientific">Marinobacter antarcticus</name>
    <dbReference type="NCBI Taxonomy" id="564117"/>
    <lineage>
        <taxon>Bacteria</taxon>
        <taxon>Pseudomonadati</taxon>
        <taxon>Pseudomonadota</taxon>
        <taxon>Gammaproteobacteria</taxon>
        <taxon>Pseudomonadales</taxon>
        <taxon>Marinobacteraceae</taxon>
        <taxon>Marinobacter</taxon>
    </lineage>
</organism>
<evidence type="ECO:0000313" key="2">
    <source>
        <dbReference type="Proteomes" id="UP000184497"/>
    </source>
</evidence>